<protein>
    <submittedName>
        <fullName evidence="2">Uncharacterized protein</fullName>
    </submittedName>
</protein>
<feature type="region of interest" description="Disordered" evidence="1">
    <location>
        <begin position="145"/>
        <end position="165"/>
    </location>
</feature>
<reference evidence="3" key="1">
    <citation type="journal article" date="2010" name="Science">
        <title>Signatures of adaptation to obligate biotrophy in the Hyaloperonospora arabidopsidis genome.</title>
        <authorList>
            <person name="Baxter L."/>
            <person name="Tripathy S."/>
            <person name="Ishaque N."/>
            <person name="Boot N."/>
            <person name="Cabral A."/>
            <person name="Kemen E."/>
            <person name="Thines M."/>
            <person name="Ah-Fong A."/>
            <person name="Anderson R."/>
            <person name="Badejoko W."/>
            <person name="Bittner-Eddy P."/>
            <person name="Boore J.L."/>
            <person name="Chibucos M.C."/>
            <person name="Coates M."/>
            <person name="Dehal P."/>
            <person name="Delehaunty K."/>
            <person name="Dong S."/>
            <person name="Downton P."/>
            <person name="Dumas B."/>
            <person name="Fabro G."/>
            <person name="Fronick C."/>
            <person name="Fuerstenberg S.I."/>
            <person name="Fulton L."/>
            <person name="Gaulin E."/>
            <person name="Govers F."/>
            <person name="Hughes L."/>
            <person name="Humphray S."/>
            <person name="Jiang R.H."/>
            <person name="Judelson H."/>
            <person name="Kamoun S."/>
            <person name="Kyung K."/>
            <person name="Meijer H."/>
            <person name="Minx P."/>
            <person name="Morris P."/>
            <person name="Nelson J."/>
            <person name="Phuntumart V."/>
            <person name="Qutob D."/>
            <person name="Rehmany A."/>
            <person name="Rougon-Cardoso A."/>
            <person name="Ryden P."/>
            <person name="Torto-Alalibo T."/>
            <person name="Studholme D."/>
            <person name="Wang Y."/>
            <person name="Win J."/>
            <person name="Wood J."/>
            <person name="Clifton S.W."/>
            <person name="Rogers J."/>
            <person name="Van den Ackerveken G."/>
            <person name="Jones J.D."/>
            <person name="McDowell J.M."/>
            <person name="Beynon J."/>
            <person name="Tyler B.M."/>
        </authorList>
    </citation>
    <scope>NUCLEOTIDE SEQUENCE [LARGE SCALE GENOMIC DNA]</scope>
    <source>
        <strain evidence="3">Emoy2</strain>
    </source>
</reference>
<evidence type="ECO:0000313" key="3">
    <source>
        <dbReference type="Proteomes" id="UP000011713"/>
    </source>
</evidence>
<dbReference type="InParanoid" id="M4BSU7"/>
<feature type="compositionally biased region" description="Polar residues" evidence="1">
    <location>
        <begin position="153"/>
        <end position="165"/>
    </location>
</feature>
<evidence type="ECO:0000313" key="2">
    <source>
        <dbReference type="EnsemblProtists" id="HpaP809532"/>
    </source>
</evidence>
<proteinExistence type="predicted"/>
<evidence type="ECO:0000256" key="1">
    <source>
        <dbReference type="SAM" id="MobiDB-lite"/>
    </source>
</evidence>
<dbReference type="Proteomes" id="UP000011713">
    <property type="component" value="Unassembled WGS sequence"/>
</dbReference>
<dbReference type="AlphaFoldDB" id="M4BSU7"/>
<feature type="region of interest" description="Disordered" evidence="1">
    <location>
        <begin position="34"/>
        <end position="69"/>
    </location>
</feature>
<accession>M4BSU7</accession>
<dbReference type="VEuPathDB" id="FungiDB:HpaG809532"/>
<dbReference type="HOGENOM" id="CLU_1374542_0_0_1"/>
<name>M4BSU7_HYAAE</name>
<sequence>MPAVTAKTIRDRSRSTIQRLLLSYIRRKQGIPSVPSKAAPYAVPPGARQQDSAPPDIRPTGSPGIETLGSHDLDVTMAYSTSTFGNTMRMDDLGGGDFTPSPCAASVPLPAEISQAIKDDLKASSGNIAGDTPYWRVRESRNSAGDSIFDGSQPPSRSSRSDFTCNAGAQGSRLRVGCTGGCSCDGEHQSTCCERSGDS</sequence>
<dbReference type="EnsemblProtists" id="HpaT809532">
    <property type="protein sequence ID" value="HpaP809532"/>
    <property type="gene ID" value="HpaG809532"/>
</dbReference>
<keyword evidence="3" id="KW-1185">Reference proteome</keyword>
<dbReference type="EMBL" id="JH597790">
    <property type="status" value="NOT_ANNOTATED_CDS"/>
    <property type="molecule type" value="Genomic_DNA"/>
</dbReference>
<reference evidence="2" key="2">
    <citation type="submission" date="2015-06" db="UniProtKB">
        <authorList>
            <consortium name="EnsemblProtists"/>
        </authorList>
    </citation>
    <scope>IDENTIFICATION</scope>
    <source>
        <strain evidence="2">Emoy2</strain>
    </source>
</reference>
<organism evidence="2 3">
    <name type="scientific">Hyaloperonospora arabidopsidis (strain Emoy2)</name>
    <name type="common">Downy mildew agent</name>
    <name type="synonym">Peronospora arabidopsidis</name>
    <dbReference type="NCBI Taxonomy" id="559515"/>
    <lineage>
        <taxon>Eukaryota</taxon>
        <taxon>Sar</taxon>
        <taxon>Stramenopiles</taxon>
        <taxon>Oomycota</taxon>
        <taxon>Peronosporomycetes</taxon>
        <taxon>Peronosporales</taxon>
        <taxon>Peronosporaceae</taxon>
        <taxon>Hyaloperonospora</taxon>
    </lineage>
</organism>